<dbReference type="VEuPathDB" id="CryptoDB:ChTU502y2012_379g0010"/>
<proteinExistence type="predicted"/>
<evidence type="ECO:0000256" key="1">
    <source>
        <dbReference type="SAM" id="MobiDB-lite"/>
    </source>
</evidence>
<dbReference type="Proteomes" id="UP001429100">
    <property type="component" value="Unassembled WGS sequence"/>
</dbReference>
<dbReference type="EMBL" id="LN877952">
    <property type="protein sequence ID" value="CUV06696.1"/>
    <property type="molecule type" value="Genomic_DNA"/>
</dbReference>
<dbReference type="VEuPathDB" id="CryptoDB:CHUDEA6_2710"/>
<organism evidence="2">
    <name type="scientific">Cryptosporidium hominis</name>
    <dbReference type="NCBI Taxonomy" id="237895"/>
    <lineage>
        <taxon>Eukaryota</taxon>
        <taxon>Sar</taxon>
        <taxon>Alveolata</taxon>
        <taxon>Apicomplexa</taxon>
        <taxon>Conoidasida</taxon>
        <taxon>Coccidia</taxon>
        <taxon>Eucoccidiorida</taxon>
        <taxon>Eimeriorina</taxon>
        <taxon>Cryptosporidiidae</taxon>
        <taxon>Cryptosporidium</taxon>
    </lineage>
</organism>
<feature type="compositionally biased region" description="Low complexity" evidence="1">
    <location>
        <begin position="322"/>
        <end position="342"/>
    </location>
</feature>
<dbReference type="VEuPathDB" id="CryptoDB:Chro.60313"/>
<dbReference type="OrthoDB" id="342207at2759"/>
<dbReference type="VEuPathDB" id="CryptoDB:GY17_00000278"/>
<sequence length="516" mass="57948">MSERTKKLAIPSHLRLDSLSLSCISTGLTPKSEINNSSISKGLTSTRSVNGQQSEVQKRLSVQLPSCRSLRTSIRINRSSTLSHLGKNNTKPDVNQEIGLEKQPRSFSNSSRASRTNVTTPKGFEFATSERAEQRLKHNRSSSSGSNIYKAELGLNLHQLYNGRIPAAPMSTRSTSSIGAESRISTFSKATTVPKPFSFATDARAASKSKELYEKLGSLKDKFNEEVSTKNKEFSEDRRIKTILESIKKFNLSNSDSSLNTITTEMNVTKEVVGSKYGIPRRNTTVPKTPKFATQMRSESKKAQLRGVLDSMLLSEKKEGNSNWSKSDTTSSISKSNILNNNRTQENHDNSSLAFFEQLKKQDSEPREAQNQHADQKPELHARMQPQKLPKLRGFLSMNSLAHLGRQSFGTLEGSKENFKNSEENSPILNCKSTISGMSSIRKINESNTSIPNNWKFQATVARKQLRQFTGLEGTDFNLKELDYYRHTEKPEFKEIDSNHHLTDDDLKTPLPRTYR</sequence>
<name>A0A0S4TGZ5_CRYHO</name>
<accession>A0A0S4TGZ5</accession>
<feature type="region of interest" description="Disordered" evidence="1">
    <location>
        <begin position="83"/>
        <end position="145"/>
    </location>
</feature>
<feature type="compositionally biased region" description="Basic and acidic residues" evidence="1">
    <location>
        <begin position="496"/>
        <end position="508"/>
    </location>
</feature>
<evidence type="ECO:0000313" key="3">
    <source>
        <dbReference type="EMBL" id="PPS97629.1"/>
    </source>
</evidence>
<feature type="compositionally biased region" description="Basic and acidic residues" evidence="1">
    <location>
        <begin position="361"/>
        <end position="382"/>
    </location>
</feature>
<reference evidence="3 4" key="3">
    <citation type="submission" date="2017-10" db="EMBL/GenBank/DDBJ databases">
        <title>Consistent, comparative and evidence-based genome annotation and re-annotation for the closely-related species, Cryptosporidium parvum, C. hominis and C. tyzzeri.</title>
        <authorList>
            <person name="Baptista R.P."/>
            <person name="Li Y."/>
            <person name="Sateriale A."/>
            <person name="Striepen B."/>
            <person name="Kissinger J.C."/>
        </authorList>
    </citation>
    <scope>NUCLEOTIDE SEQUENCE [LARGE SCALE GENOMIC DNA]</scope>
    <source>
        <strain evidence="3">30976</strain>
    </source>
</reference>
<feature type="compositionally biased region" description="Polar residues" evidence="1">
    <location>
        <begin position="105"/>
        <end position="120"/>
    </location>
</feature>
<protein>
    <submittedName>
        <fullName evidence="2">Uncharacterized protein</fullName>
    </submittedName>
</protein>
<gene>
    <name evidence="2" type="ORF">CHUDEA6_2710</name>
    <name evidence="3" type="ORF">GY17_00000278</name>
</gene>
<dbReference type="EMBL" id="JTAI01000007">
    <property type="protein sequence ID" value="PPS97629.1"/>
    <property type="molecule type" value="Genomic_DNA"/>
</dbReference>
<dbReference type="AlphaFoldDB" id="A0A0S4TGZ5"/>
<feature type="region of interest" description="Disordered" evidence="1">
    <location>
        <begin position="361"/>
        <end position="383"/>
    </location>
</feature>
<reference evidence="2" key="2">
    <citation type="submission" date="2015-08" db="EMBL/GenBank/DDBJ databases">
        <authorList>
            <person name="Babu N.S."/>
            <person name="Beckwith C.J."/>
            <person name="Beseler K.G."/>
            <person name="Brison A."/>
            <person name="Carone J.V."/>
            <person name="Caskin T.P."/>
            <person name="Diamond M."/>
            <person name="Durham M.E."/>
            <person name="Foxe J.M."/>
            <person name="Go M."/>
            <person name="Henderson B.A."/>
            <person name="Jones I.B."/>
            <person name="McGettigan J.A."/>
            <person name="Micheletti S.J."/>
            <person name="Nasrallah M.E."/>
            <person name="Ortiz D."/>
            <person name="Piller C.R."/>
            <person name="Privatt S.R."/>
            <person name="Schneider S.L."/>
            <person name="Sharp S."/>
            <person name="Smith T.C."/>
            <person name="Stanton J.D."/>
            <person name="Ullery H.E."/>
            <person name="Wilson R.J."/>
            <person name="Serrano M.G."/>
            <person name="Buck G."/>
            <person name="Lee V."/>
            <person name="Wang Y."/>
            <person name="Carvalho R."/>
            <person name="Voegtly L."/>
            <person name="Shi R."/>
            <person name="Duckworth R."/>
            <person name="Johnson A."/>
            <person name="Loviza R."/>
            <person name="Walstead R."/>
            <person name="Shah Z."/>
            <person name="Kiflezghi M."/>
            <person name="Wade K."/>
            <person name="Ball S.L."/>
            <person name="Bradley K.W."/>
            <person name="Asai D.J."/>
            <person name="Bowman C.A."/>
            <person name="Russell D.A."/>
            <person name="Pope W.H."/>
            <person name="Jacobs-Sera D."/>
            <person name="Hendrix R.W."/>
            <person name="Hatfull G.F."/>
        </authorList>
    </citation>
    <scope>NUCLEOTIDE SEQUENCE [LARGE SCALE GENOMIC DNA]</scope>
</reference>
<evidence type="ECO:0000313" key="2">
    <source>
        <dbReference type="EMBL" id="CUV06696.1"/>
    </source>
</evidence>
<feature type="compositionally biased region" description="Polar residues" evidence="1">
    <location>
        <begin position="83"/>
        <end position="93"/>
    </location>
</feature>
<evidence type="ECO:0000313" key="4">
    <source>
        <dbReference type="Proteomes" id="UP001429100"/>
    </source>
</evidence>
<feature type="region of interest" description="Disordered" evidence="1">
    <location>
        <begin position="496"/>
        <end position="516"/>
    </location>
</feature>
<reference evidence="3 4" key="1">
    <citation type="submission" date="2014-11" db="EMBL/GenBank/DDBJ databases">
        <title>Comparative genomic analysis of Cryptosporidium hominis reveals occurrence of genetic recombination in virulent subtypes.</title>
        <authorList>
            <person name="Guo Y."/>
            <person name="Tang K."/>
            <person name="Frace M."/>
            <person name="Li N."/>
            <person name="Roellig D.M."/>
            <person name="Sammons S."/>
            <person name="Knipe K."/>
            <person name="Rowe L."/>
            <person name="Feng Y."/>
            <person name="Xiao L."/>
        </authorList>
    </citation>
    <scope>NUCLEOTIDE SEQUENCE [LARGE SCALE GENOMIC DNA]</scope>
    <source>
        <strain evidence="3">30976</strain>
    </source>
</reference>
<dbReference type="Proteomes" id="UP000199752">
    <property type="component" value="Chromosome 6"/>
</dbReference>
<keyword evidence="4" id="KW-1185">Reference proteome</keyword>
<feature type="region of interest" description="Disordered" evidence="1">
    <location>
        <begin position="279"/>
        <end position="349"/>
    </location>
</feature>